<dbReference type="AlphaFoldDB" id="A0A9X3WK42"/>
<accession>A0A9X3WK42</accession>
<keyword evidence="1" id="KW-0732">Signal</keyword>
<evidence type="ECO:0000256" key="3">
    <source>
        <dbReference type="ARBA" id="ARBA00023288"/>
    </source>
</evidence>
<gene>
    <name evidence="6" type="ORF">NC661_12705</name>
</gene>
<organism evidence="6 7">
    <name type="scientific">Aquibacillus koreensis</name>
    <dbReference type="NCBI Taxonomy" id="279446"/>
    <lineage>
        <taxon>Bacteria</taxon>
        <taxon>Bacillati</taxon>
        <taxon>Bacillota</taxon>
        <taxon>Bacilli</taxon>
        <taxon>Bacillales</taxon>
        <taxon>Bacillaceae</taxon>
        <taxon>Aquibacillus</taxon>
    </lineage>
</organism>
<dbReference type="PANTHER" id="PTHR35936">
    <property type="entry name" value="MEMBRANE-BOUND LYTIC MUREIN TRANSGLYCOSYLASE F"/>
    <property type="match status" value="1"/>
</dbReference>
<keyword evidence="7" id="KW-1185">Reference proteome</keyword>
<evidence type="ECO:0000259" key="4">
    <source>
        <dbReference type="SMART" id="SM00062"/>
    </source>
</evidence>
<evidence type="ECO:0000259" key="5">
    <source>
        <dbReference type="SMART" id="SM00079"/>
    </source>
</evidence>
<dbReference type="PROSITE" id="PS51257">
    <property type="entry name" value="PROKAR_LIPOPROTEIN"/>
    <property type="match status" value="1"/>
</dbReference>
<dbReference type="InterPro" id="IPR001320">
    <property type="entry name" value="Iontro_rcpt_C"/>
</dbReference>
<feature type="domain" description="Solute-binding protein family 3/N-terminal" evidence="4">
    <location>
        <begin position="48"/>
        <end position="270"/>
    </location>
</feature>
<keyword evidence="3" id="KW-0449">Lipoprotein</keyword>
<dbReference type="CDD" id="cd13624">
    <property type="entry name" value="PBP2_Arg_Lys_His"/>
    <property type="match status" value="1"/>
</dbReference>
<dbReference type="EMBL" id="JAMQJZ010000009">
    <property type="protein sequence ID" value="MDC3421232.1"/>
    <property type="molecule type" value="Genomic_DNA"/>
</dbReference>
<dbReference type="SUPFAM" id="SSF53850">
    <property type="entry name" value="Periplasmic binding protein-like II"/>
    <property type="match status" value="1"/>
</dbReference>
<dbReference type="Proteomes" id="UP001145072">
    <property type="component" value="Unassembled WGS sequence"/>
</dbReference>
<dbReference type="Gene3D" id="3.40.190.10">
    <property type="entry name" value="Periplasmic binding protein-like II"/>
    <property type="match status" value="2"/>
</dbReference>
<evidence type="ECO:0000313" key="7">
    <source>
        <dbReference type="Proteomes" id="UP001145072"/>
    </source>
</evidence>
<name>A0A9X3WK42_9BACI</name>
<dbReference type="Pfam" id="PF00497">
    <property type="entry name" value="SBP_bac_3"/>
    <property type="match status" value="1"/>
</dbReference>
<sequence>MMNKYVSGLYLTLIMIGLLFLAACGTADDATADSNAEGQAEENAEKPVLRVGTEATFAPFEFLEKGEIVGFDADLLDAVLTEAGYEYEYENVGWDPMMASLQNKDMDFGAAAITINDDRKQTYDFSVPYFKSTHMIVFNEGAGFTSAKDLEGIKIGVQNGTTGESAAEKVVGEKNSNILKYDSTAVAFLALKNGDVDAVVTDNVVADEYVEKNPDANVEAITDDETFSAEYYGFMFPKGSELVAEVDAALTTVIENGTYAKIYKEWFGAEPNTDVLLEAAE</sequence>
<dbReference type="SMART" id="SM00079">
    <property type="entry name" value="PBPe"/>
    <property type="match status" value="1"/>
</dbReference>
<keyword evidence="2" id="KW-0564">Palmitate</keyword>
<protein>
    <submittedName>
        <fullName evidence="6">Basic amino acid ABC transporter substrate-binding protein</fullName>
    </submittedName>
</protein>
<comment type="caution">
    <text evidence="6">The sequence shown here is derived from an EMBL/GenBank/DDBJ whole genome shotgun (WGS) entry which is preliminary data.</text>
</comment>
<evidence type="ECO:0000313" key="6">
    <source>
        <dbReference type="EMBL" id="MDC3421232.1"/>
    </source>
</evidence>
<reference evidence="6" key="1">
    <citation type="submission" date="2022-06" db="EMBL/GenBank/DDBJ databases">
        <title>Aquibacillus sp. a new bacterium isolated from soil saline samples.</title>
        <authorList>
            <person name="Galisteo C."/>
            <person name="De La Haba R."/>
            <person name="Sanchez-Porro C."/>
            <person name="Ventosa A."/>
        </authorList>
    </citation>
    <scope>NUCLEOTIDE SEQUENCE</scope>
    <source>
        <strain evidence="6">JCM 12387</strain>
    </source>
</reference>
<dbReference type="GO" id="GO:0016020">
    <property type="term" value="C:membrane"/>
    <property type="evidence" value="ECO:0007669"/>
    <property type="project" value="InterPro"/>
</dbReference>
<proteinExistence type="predicted"/>
<dbReference type="InterPro" id="IPR001638">
    <property type="entry name" value="Solute-binding_3/MltF_N"/>
</dbReference>
<evidence type="ECO:0000256" key="2">
    <source>
        <dbReference type="ARBA" id="ARBA00023139"/>
    </source>
</evidence>
<evidence type="ECO:0000256" key="1">
    <source>
        <dbReference type="ARBA" id="ARBA00022729"/>
    </source>
</evidence>
<dbReference type="SMART" id="SM00062">
    <property type="entry name" value="PBPb"/>
    <property type="match status" value="1"/>
</dbReference>
<dbReference type="GO" id="GO:0015276">
    <property type="term" value="F:ligand-gated monoatomic ion channel activity"/>
    <property type="evidence" value="ECO:0007669"/>
    <property type="project" value="InterPro"/>
</dbReference>
<dbReference type="PANTHER" id="PTHR35936:SF38">
    <property type="entry name" value="GLUTAMINE-BINDING PERIPLASMIC PROTEIN"/>
    <property type="match status" value="1"/>
</dbReference>
<feature type="domain" description="Ionotropic glutamate receptor C-terminal" evidence="5">
    <location>
        <begin position="48"/>
        <end position="269"/>
    </location>
</feature>